<dbReference type="PANTHER" id="PTHR43798">
    <property type="entry name" value="MONOACYLGLYCEROL LIPASE"/>
    <property type="match status" value="1"/>
</dbReference>
<keyword evidence="2" id="KW-0378">Hydrolase</keyword>
<dbReference type="InterPro" id="IPR029058">
    <property type="entry name" value="AB_hydrolase_fold"/>
</dbReference>
<dbReference type="Proteomes" id="UP000011021">
    <property type="component" value="Unassembled WGS sequence"/>
</dbReference>
<feature type="signal peptide" evidence="3">
    <location>
        <begin position="1"/>
        <end position="26"/>
    </location>
</feature>
<dbReference type="InterPro" id="IPR050266">
    <property type="entry name" value="AB_hydrolase_sf"/>
</dbReference>
<dbReference type="HOGENOM" id="CLU_025429_1_0_4"/>
<dbReference type="ESTHER" id="9burk-e7ry53">
    <property type="family name" value="Proline_iminopeptidase"/>
</dbReference>
<sequence length="503" mass="55042">MSGARGIRTRLSLLLGLALLPLTVMADAPALPAPKPQRIGQVQFEPCVLQAPSGLEQRARALCGSLKVPESPQLPQGRQIELKLAWAPPLKSFMAQKDPVFLLSGGPGQDTLQTYAALAPSLAEIRERRGMVLVDQRGTGGSNRLDCPMAPDTDMLSMPPQALVAFTQACQKALADKADLRFYTTTDAVRDLEAVRKALGLERINLLGISYGTRVALQYARQYPQQTRALILDSPLPNGHYLGELDARQHEDALKRLLARCTEDATCRKALGDPYPQLLKALEKLRSKPVEVNLKLPPRGEWVRQRLTDETMASLVRLLAYSPETASMLPLLIHQAAQGHYEVPGYLARQMNEQLREILAMGMYTAVACTEDLDSLQKPTGRPDPLLLDANIRAMAQACRGWPRGEVPAGFDKQISPDIPVLALTGEFDPTLGHAMGEAAVAGLKNARHLHLKHQAHNVMSAGCVPELMADFLRRPDAAALDVSCLDELKPVPLLLQWPQPSR</sequence>
<accession>E7RY53</accession>
<dbReference type="GO" id="GO:0006508">
    <property type="term" value="P:proteolysis"/>
    <property type="evidence" value="ECO:0007669"/>
    <property type="project" value="InterPro"/>
</dbReference>
<evidence type="ECO:0000256" key="2">
    <source>
        <dbReference type="ARBA" id="ARBA00022801"/>
    </source>
</evidence>
<gene>
    <name evidence="5" type="ORF">HMPREF0551_1616</name>
</gene>
<dbReference type="Gene3D" id="3.40.50.1820">
    <property type="entry name" value="alpha/beta hydrolase"/>
    <property type="match status" value="1"/>
</dbReference>
<evidence type="ECO:0000259" key="4">
    <source>
        <dbReference type="Pfam" id="PF00561"/>
    </source>
</evidence>
<dbReference type="STRING" id="887898.HMPREF0551_1616"/>
<organism evidence="5 6">
    <name type="scientific">Lautropia mirabilis ATCC 51599</name>
    <dbReference type="NCBI Taxonomy" id="887898"/>
    <lineage>
        <taxon>Bacteria</taxon>
        <taxon>Pseudomonadati</taxon>
        <taxon>Pseudomonadota</taxon>
        <taxon>Betaproteobacteria</taxon>
        <taxon>Burkholderiales</taxon>
        <taxon>Burkholderiaceae</taxon>
        <taxon>Lautropia</taxon>
    </lineage>
</organism>
<dbReference type="Pfam" id="PF00561">
    <property type="entry name" value="Abhydrolase_1"/>
    <property type="match status" value="1"/>
</dbReference>
<reference evidence="5 6" key="1">
    <citation type="submission" date="2010-12" db="EMBL/GenBank/DDBJ databases">
        <authorList>
            <person name="Muzny D."/>
            <person name="Qin X."/>
            <person name="Deng J."/>
            <person name="Jiang H."/>
            <person name="Liu Y."/>
            <person name="Qu J."/>
            <person name="Song X.-Z."/>
            <person name="Zhang L."/>
            <person name="Thornton R."/>
            <person name="Coyle M."/>
            <person name="Francisco L."/>
            <person name="Jackson L."/>
            <person name="Javaid M."/>
            <person name="Korchina V."/>
            <person name="Kovar C."/>
            <person name="Mata R."/>
            <person name="Mathew T."/>
            <person name="Ngo R."/>
            <person name="Nguyen L."/>
            <person name="Nguyen N."/>
            <person name="Okwuonu G."/>
            <person name="Ongeri F."/>
            <person name="Pham C."/>
            <person name="Simmons D."/>
            <person name="Wilczek-Boney K."/>
            <person name="Hale W."/>
            <person name="Jakkamsetti A."/>
            <person name="Pham P."/>
            <person name="Ruth R."/>
            <person name="San Lucas F."/>
            <person name="Warren J."/>
            <person name="Zhang J."/>
            <person name="Zhao Z."/>
            <person name="Zhou C."/>
            <person name="Zhu D."/>
            <person name="Lee S."/>
            <person name="Bess C."/>
            <person name="Blankenburg K."/>
            <person name="Forbes L."/>
            <person name="Fu Q."/>
            <person name="Gubbala S."/>
            <person name="Hirani K."/>
            <person name="Jayaseelan J.C."/>
            <person name="Lara F."/>
            <person name="Munidasa M."/>
            <person name="Palculict T."/>
            <person name="Patil S."/>
            <person name="Pu L.-L."/>
            <person name="Saada N."/>
            <person name="Tang L."/>
            <person name="Weissenberger G."/>
            <person name="Zhu Y."/>
            <person name="Hemphill L."/>
            <person name="Shang Y."/>
            <person name="Youmans B."/>
            <person name="Ayvaz T."/>
            <person name="Ross M."/>
            <person name="Santibanez J."/>
            <person name="Aqrawi P."/>
            <person name="Gross S."/>
            <person name="Joshi V."/>
            <person name="Fowler G."/>
            <person name="Nazareth L."/>
            <person name="Reid J."/>
            <person name="Worley K."/>
            <person name="Petrosino J."/>
            <person name="Highlander S."/>
            <person name="Gibbs R."/>
        </authorList>
    </citation>
    <scope>NUCLEOTIDE SEQUENCE [LARGE SCALE GENOMIC DNA]</scope>
    <source>
        <strain evidence="5 6">ATCC 51599</strain>
    </source>
</reference>
<dbReference type="eggNOG" id="COG0596">
    <property type="taxonomic scope" value="Bacteria"/>
</dbReference>
<protein>
    <submittedName>
        <fullName evidence="5">TAP-like protein</fullName>
    </submittedName>
</protein>
<dbReference type="PRINTS" id="PR00793">
    <property type="entry name" value="PROAMNOPTASE"/>
</dbReference>
<evidence type="ECO:0000256" key="1">
    <source>
        <dbReference type="ARBA" id="ARBA00010088"/>
    </source>
</evidence>
<evidence type="ECO:0000313" key="6">
    <source>
        <dbReference type="Proteomes" id="UP000011021"/>
    </source>
</evidence>
<dbReference type="PANTHER" id="PTHR43798:SF27">
    <property type="entry name" value="HYDROLASE ALPHA_BETA HYDROLASE FOLD FAMILY"/>
    <property type="match status" value="1"/>
</dbReference>
<keyword evidence="3" id="KW-0732">Signal</keyword>
<dbReference type="InterPro" id="IPR000073">
    <property type="entry name" value="AB_hydrolase_1"/>
</dbReference>
<dbReference type="RefSeq" id="WP_005673928.1">
    <property type="nucleotide sequence ID" value="NZ_CP146288.1"/>
</dbReference>
<dbReference type="SUPFAM" id="SSF53474">
    <property type="entry name" value="alpha/beta-Hydrolases"/>
    <property type="match status" value="1"/>
</dbReference>
<feature type="domain" description="AB hydrolase-1" evidence="4">
    <location>
        <begin position="99"/>
        <end position="458"/>
    </location>
</feature>
<proteinExistence type="inferred from homology"/>
<evidence type="ECO:0000256" key="3">
    <source>
        <dbReference type="SAM" id="SignalP"/>
    </source>
</evidence>
<keyword evidence="6" id="KW-1185">Reference proteome</keyword>
<feature type="chain" id="PRO_5003221794" evidence="3">
    <location>
        <begin position="27"/>
        <end position="503"/>
    </location>
</feature>
<dbReference type="AlphaFoldDB" id="E7RY53"/>
<comment type="caution">
    <text evidence="5">The sequence shown here is derived from an EMBL/GenBank/DDBJ whole genome shotgun (WGS) entry which is preliminary data.</text>
</comment>
<dbReference type="InterPro" id="IPR002410">
    <property type="entry name" value="Peptidase_S33"/>
</dbReference>
<dbReference type="GO" id="GO:0016020">
    <property type="term" value="C:membrane"/>
    <property type="evidence" value="ECO:0007669"/>
    <property type="project" value="TreeGrafter"/>
</dbReference>
<dbReference type="GO" id="GO:0008233">
    <property type="term" value="F:peptidase activity"/>
    <property type="evidence" value="ECO:0007669"/>
    <property type="project" value="InterPro"/>
</dbReference>
<dbReference type="EMBL" id="AEQP01000013">
    <property type="protein sequence ID" value="EFV94627.1"/>
    <property type="molecule type" value="Genomic_DNA"/>
</dbReference>
<evidence type="ECO:0000313" key="5">
    <source>
        <dbReference type="EMBL" id="EFV94627.1"/>
    </source>
</evidence>
<name>E7RY53_9BURK</name>
<comment type="similarity">
    <text evidence="1">Belongs to the peptidase S33 family.</text>
</comment>